<feature type="repeat" description="TPR" evidence="9">
    <location>
        <begin position="209"/>
        <end position="242"/>
    </location>
</feature>
<keyword evidence="5 9" id="KW-0802">TPR repeat</keyword>
<dbReference type="GO" id="GO:0097431">
    <property type="term" value="C:mitotic spindle pole"/>
    <property type="evidence" value="ECO:0007669"/>
    <property type="project" value="TreeGrafter"/>
</dbReference>
<comment type="caution">
    <text evidence="10">The sequence shown here is derived from an EMBL/GenBank/DDBJ whole genome shotgun (WGS) entry which is preliminary data.</text>
</comment>
<keyword evidence="4" id="KW-0677">Repeat</keyword>
<protein>
    <recommendedName>
        <fullName evidence="7">Regulator of microtubule dynamics protein 1</fullName>
    </recommendedName>
    <alternativeName>
        <fullName evidence="8">Protein FAM82B</fullName>
    </alternativeName>
</protein>
<proteinExistence type="predicted"/>
<dbReference type="GO" id="GO:0005876">
    <property type="term" value="C:spindle microtubule"/>
    <property type="evidence" value="ECO:0007669"/>
    <property type="project" value="TreeGrafter"/>
</dbReference>
<evidence type="ECO:0000256" key="5">
    <source>
        <dbReference type="ARBA" id="ARBA00022803"/>
    </source>
</evidence>
<evidence type="ECO:0000256" key="4">
    <source>
        <dbReference type="ARBA" id="ARBA00022737"/>
    </source>
</evidence>
<evidence type="ECO:0000256" key="9">
    <source>
        <dbReference type="PROSITE-ProRule" id="PRU00339"/>
    </source>
</evidence>
<name>A0A9X2RED0_9BACT</name>
<gene>
    <name evidence="10" type="ORF">NM125_05105</name>
</gene>
<dbReference type="RefSeq" id="WP_255133486.1">
    <property type="nucleotide sequence ID" value="NZ_JANDBC010000001.1"/>
</dbReference>
<organism evidence="10 11">
    <name type="scientific">Gracilimonas sediminicola</name>
    <dbReference type="NCBI Taxonomy" id="2952158"/>
    <lineage>
        <taxon>Bacteria</taxon>
        <taxon>Pseudomonadati</taxon>
        <taxon>Balneolota</taxon>
        <taxon>Balneolia</taxon>
        <taxon>Balneolales</taxon>
        <taxon>Balneolaceae</taxon>
        <taxon>Gracilimonas</taxon>
    </lineage>
</organism>
<evidence type="ECO:0000313" key="11">
    <source>
        <dbReference type="Proteomes" id="UP001139125"/>
    </source>
</evidence>
<dbReference type="InterPro" id="IPR019734">
    <property type="entry name" value="TPR_rpt"/>
</dbReference>
<sequence>MITLKKTLPLFFIIFLIWGETCPAQNTSSIDELLLEAGRRFDNSEESEALNIYLEVLKQETQNLEALWHTSLIYARVGYRYDSEEEMMENYQKALTYAEKTLELYPDEGYAHFVYAVANGRISDLSDSQTRIRKSHVVKKHAQKAVELLPNYAPAWHLLGLWHSKIANVGSARQFAAGLFSDGLPEGASNQKAVEYMQKAIRLQPEQTLRYKLDLARHYERAGENNKAIQILKEVVQITPKNDIDRWNLERARDLLKKLS</sequence>
<keyword evidence="11" id="KW-1185">Reference proteome</keyword>
<comment type="subunit">
    <text evidence="2">Interacts with microtubules.</text>
</comment>
<comment type="subcellular location">
    <subcellularLocation>
        <location evidence="1">Cytoplasm</location>
        <location evidence="1">Cytoskeleton</location>
    </subcellularLocation>
</comment>
<dbReference type="Pfam" id="PF21033">
    <property type="entry name" value="RMD1-3"/>
    <property type="match status" value="1"/>
</dbReference>
<evidence type="ECO:0000256" key="2">
    <source>
        <dbReference type="ARBA" id="ARBA00011375"/>
    </source>
</evidence>
<dbReference type="PANTHER" id="PTHR16056:SF16">
    <property type="entry name" value="REGULATOR OF MICROTUBULE DYNAMICS PROTEIN 1"/>
    <property type="match status" value="1"/>
</dbReference>
<evidence type="ECO:0000256" key="8">
    <source>
        <dbReference type="ARBA" id="ARBA00041958"/>
    </source>
</evidence>
<evidence type="ECO:0000256" key="7">
    <source>
        <dbReference type="ARBA" id="ARBA00039966"/>
    </source>
</evidence>
<dbReference type="PROSITE" id="PS50005">
    <property type="entry name" value="TPR"/>
    <property type="match status" value="1"/>
</dbReference>
<dbReference type="AlphaFoldDB" id="A0A9X2RED0"/>
<evidence type="ECO:0000256" key="3">
    <source>
        <dbReference type="ARBA" id="ARBA00022490"/>
    </source>
</evidence>
<evidence type="ECO:0000256" key="1">
    <source>
        <dbReference type="ARBA" id="ARBA00004245"/>
    </source>
</evidence>
<dbReference type="SUPFAM" id="SSF48452">
    <property type="entry name" value="TPR-like"/>
    <property type="match status" value="1"/>
</dbReference>
<accession>A0A9X2RED0</accession>
<reference evidence="10" key="1">
    <citation type="submission" date="2022-06" db="EMBL/GenBank/DDBJ databases">
        <title>Gracilimonas sp. CAU 1638 isolated from sea sediment.</title>
        <authorList>
            <person name="Kim W."/>
        </authorList>
    </citation>
    <scope>NUCLEOTIDE SEQUENCE</scope>
    <source>
        <strain evidence="10">CAU 1638</strain>
    </source>
</reference>
<dbReference type="InterPro" id="IPR011990">
    <property type="entry name" value="TPR-like_helical_dom_sf"/>
</dbReference>
<dbReference type="GO" id="GO:0008017">
    <property type="term" value="F:microtubule binding"/>
    <property type="evidence" value="ECO:0007669"/>
    <property type="project" value="TreeGrafter"/>
</dbReference>
<keyword evidence="3" id="KW-0963">Cytoplasm</keyword>
<dbReference type="InterPro" id="IPR049039">
    <property type="entry name" value="RMD1-3_a_helical_rpt"/>
</dbReference>
<evidence type="ECO:0000313" key="10">
    <source>
        <dbReference type="EMBL" id="MCP9290952.1"/>
    </source>
</evidence>
<dbReference type="Proteomes" id="UP001139125">
    <property type="component" value="Unassembled WGS sequence"/>
</dbReference>
<evidence type="ECO:0000256" key="6">
    <source>
        <dbReference type="ARBA" id="ARBA00023212"/>
    </source>
</evidence>
<keyword evidence="6" id="KW-0206">Cytoskeleton</keyword>
<dbReference type="GO" id="GO:0005737">
    <property type="term" value="C:cytoplasm"/>
    <property type="evidence" value="ECO:0007669"/>
    <property type="project" value="TreeGrafter"/>
</dbReference>
<dbReference type="PANTHER" id="PTHR16056">
    <property type="entry name" value="REGULATOR OF MICROTUBULE DYNAMICS PROTEIN"/>
    <property type="match status" value="1"/>
</dbReference>
<dbReference type="Gene3D" id="1.25.40.10">
    <property type="entry name" value="Tetratricopeptide repeat domain"/>
    <property type="match status" value="1"/>
</dbReference>
<dbReference type="EMBL" id="JANDBC010000001">
    <property type="protein sequence ID" value="MCP9290952.1"/>
    <property type="molecule type" value="Genomic_DNA"/>
</dbReference>